<evidence type="ECO:0000313" key="4">
    <source>
        <dbReference type="Proteomes" id="UP000245956"/>
    </source>
</evidence>
<proteinExistence type="predicted"/>
<reference evidence="3 4" key="2">
    <citation type="journal article" date="2016" name="Front. Microbiol.">
        <title>Genome and transcriptome sequences reveal the specific parasitism of the nematophagous Purpureocillium lilacinum 36-1.</title>
        <authorList>
            <person name="Xie J."/>
            <person name="Li S."/>
            <person name="Mo C."/>
            <person name="Xiao X."/>
            <person name="Peng D."/>
            <person name="Wang G."/>
            <person name="Xiao Y."/>
        </authorList>
    </citation>
    <scope>NUCLEOTIDE SEQUENCE [LARGE SCALE GENOMIC DNA]</scope>
    <source>
        <strain evidence="3 4">36-1</strain>
    </source>
</reference>
<evidence type="ECO:0000313" key="3">
    <source>
        <dbReference type="EMBL" id="PWI64857.1"/>
    </source>
</evidence>
<dbReference type="AlphaFoldDB" id="A0A2U3DRH7"/>
<dbReference type="Proteomes" id="UP001287286">
    <property type="component" value="Unassembled WGS sequence"/>
</dbReference>
<reference evidence="3" key="1">
    <citation type="submission" date="2015-05" db="EMBL/GenBank/DDBJ databases">
        <authorList>
            <person name="Wang D.B."/>
            <person name="Wang M."/>
        </authorList>
    </citation>
    <scope>NUCLEOTIDE SEQUENCE</scope>
    <source>
        <strain evidence="3">36-1</strain>
    </source>
</reference>
<evidence type="ECO:0000256" key="1">
    <source>
        <dbReference type="SAM" id="MobiDB-lite"/>
    </source>
</evidence>
<feature type="region of interest" description="Disordered" evidence="1">
    <location>
        <begin position="1"/>
        <end position="46"/>
    </location>
</feature>
<sequence length="145" mass="15889">MIRNASTHSHLHPPQSSLAPDQTAPIAFPIAPPATRRSVSPDNLISHPPFIITLRRDISRRPGRVPSPLRRPNRRLAYRTGLHPEPAPPASSEIRSSITALRSEPALAHSLTHRPPARSADQHPCQHPTRPTSSATAALLMPWLP</sequence>
<protein>
    <submittedName>
        <fullName evidence="3">Uncharacterized protein</fullName>
    </submittedName>
</protein>
<evidence type="ECO:0000313" key="2">
    <source>
        <dbReference type="EMBL" id="KAK4090304.1"/>
    </source>
</evidence>
<keyword evidence="5" id="KW-1185">Reference proteome</keyword>
<dbReference type="Proteomes" id="UP000245956">
    <property type="component" value="Unassembled WGS sequence"/>
</dbReference>
<reference evidence="2" key="3">
    <citation type="submission" date="2023-11" db="EMBL/GenBank/DDBJ databases">
        <authorList>
            <person name="Beijen E."/>
            <person name="Ohm R.A."/>
        </authorList>
    </citation>
    <scope>NUCLEOTIDE SEQUENCE</scope>
    <source>
        <strain evidence="2">CBS 150709</strain>
    </source>
</reference>
<dbReference type="EMBL" id="LCWV01000043">
    <property type="protein sequence ID" value="PWI64857.1"/>
    <property type="molecule type" value="Genomic_DNA"/>
</dbReference>
<reference evidence="2 5" key="4">
    <citation type="journal article" date="2024" name="Microbiol. Resour. Announc.">
        <title>Genome annotations for the ascomycete fungi Trichoderma harzianum, Trichoderma aggressivum, and Purpureocillium lilacinum.</title>
        <authorList>
            <person name="Beijen E.P.W."/>
            <person name="Ohm R.A."/>
        </authorList>
    </citation>
    <scope>NUCLEOTIDE SEQUENCE [LARGE SCALE GENOMIC DNA]</scope>
    <source>
        <strain evidence="2 5">CBS 150709</strain>
    </source>
</reference>
<name>A0A2U3DRH7_PURLI</name>
<comment type="caution">
    <text evidence="3">The sequence shown here is derived from an EMBL/GenBank/DDBJ whole genome shotgun (WGS) entry which is preliminary data.</text>
</comment>
<feature type="compositionally biased region" description="Polar residues" evidence="1">
    <location>
        <begin position="1"/>
        <end position="20"/>
    </location>
</feature>
<evidence type="ECO:0000313" key="5">
    <source>
        <dbReference type="Proteomes" id="UP001287286"/>
    </source>
</evidence>
<feature type="region of interest" description="Disordered" evidence="1">
    <location>
        <begin position="58"/>
        <end position="138"/>
    </location>
</feature>
<dbReference type="EMBL" id="JAWRVI010000016">
    <property type="protein sequence ID" value="KAK4090304.1"/>
    <property type="molecule type" value="Genomic_DNA"/>
</dbReference>
<organism evidence="3 4">
    <name type="scientific">Purpureocillium lilacinum</name>
    <name type="common">Paecilomyces lilacinus</name>
    <dbReference type="NCBI Taxonomy" id="33203"/>
    <lineage>
        <taxon>Eukaryota</taxon>
        <taxon>Fungi</taxon>
        <taxon>Dikarya</taxon>
        <taxon>Ascomycota</taxon>
        <taxon>Pezizomycotina</taxon>
        <taxon>Sordariomycetes</taxon>
        <taxon>Hypocreomycetidae</taxon>
        <taxon>Hypocreales</taxon>
        <taxon>Ophiocordycipitaceae</taxon>
        <taxon>Purpureocillium</taxon>
    </lineage>
</organism>
<gene>
    <name evidence="3" type="ORF">PCL_08490</name>
    <name evidence="2" type="ORF">Purlil1_5475</name>
</gene>
<accession>A0A2U3DRH7</accession>